<proteinExistence type="predicted"/>
<keyword evidence="6" id="KW-1185">Reference proteome</keyword>
<evidence type="ECO:0000256" key="1">
    <source>
        <dbReference type="ARBA" id="ARBA00004613"/>
    </source>
</evidence>
<dbReference type="Proteomes" id="UP001474421">
    <property type="component" value="Unassembled WGS sequence"/>
</dbReference>
<evidence type="ECO:0000313" key="5">
    <source>
        <dbReference type="EMBL" id="KAK9398536.1"/>
    </source>
</evidence>
<sequence length="225" mass="26289">MLGIVMVFCLILYTIWYISLCAEEKAKRDPLRQAVAQIRQYMIARNAEYGSLNDTDLIMEAEKLARQLIPWAQKIKELQAEIAELHYKLNHDWTAYKGHLYLFGYRSLTFEGTVELCNKSKAYIADVTDDVEERFLEESIKTKHGSYWIGLHYINSEWKWVALGTKAQKNYWKDGEPGRRLTNKCRRIVGTLQSLRKTEPFFVPSHSRLALFQETGCWVWKSGTP</sequence>
<organism evidence="5 6">
    <name type="scientific">Crotalus adamanteus</name>
    <name type="common">Eastern diamondback rattlesnake</name>
    <dbReference type="NCBI Taxonomy" id="8729"/>
    <lineage>
        <taxon>Eukaryota</taxon>
        <taxon>Metazoa</taxon>
        <taxon>Chordata</taxon>
        <taxon>Craniata</taxon>
        <taxon>Vertebrata</taxon>
        <taxon>Euteleostomi</taxon>
        <taxon>Lepidosauria</taxon>
        <taxon>Squamata</taxon>
        <taxon>Bifurcata</taxon>
        <taxon>Unidentata</taxon>
        <taxon>Episquamata</taxon>
        <taxon>Toxicofera</taxon>
        <taxon>Serpentes</taxon>
        <taxon>Colubroidea</taxon>
        <taxon>Viperidae</taxon>
        <taxon>Crotalinae</taxon>
        <taxon>Crotalus</taxon>
    </lineage>
</organism>
<evidence type="ECO:0000256" key="3">
    <source>
        <dbReference type="SAM" id="SignalP"/>
    </source>
</evidence>
<dbReference type="SMART" id="SM00034">
    <property type="entry name" value="CLECT"/>
    <property type="match status" value="1"/>
</dbReference>
<comment type="subcellular location">
    <subcellularLocation>
        <location evidence="1">Secreted</location>
    </subcellularLocation>
</comment>
<feature type="chain" id="PRO_5043687901" evidence="3">
    <location>
        <begin position="22"/>
        <end position="225"/>
    </location>
</feature>
<dbReference type="AlphaFoldDB" id="A0AAW1B8J5"/>
<dbReference type="EMBL" id="JAOTOJ010000007">
    <property type="protein sequence ID" value="KAK9398536.1"/>
    <property type="molecule type" value="Genomic_DNA"/>
</dbReference>
<evidence type="ECO:0000256" key="2">
    <source>
        <dbReference type="ARBA" id="ARBA00022525"/>
    </source>
</evidence>
<dbReference type="PROSITE" id="PS50041">
    <property type="entry name" value="C_TYPE_LECTIN_2"/>
    <property type="match status" value="1"/>
</dbReference>
<dbReference type="InterPro" id="IPR016187">
    <property type="entry name" value="CTDL_fold"/>
</dbReference>
<dbReference type="InterPro" id="IPR001304">
    <property type="entry name" value="C-type_lectin-like"/>
</dbReference>
<gene>
    <name evidence="5" type="ORF">NXF25_013505</name>
</gene>
<name>A0AAW1B8J5_CROAD</name>
<dbReference type="InterPro" id="IPR016186">
    <property type="entry name" value="C-type_lectin-like/link_sf"/>
</dbReference>
<evidence type="ECO:0000313" key="6">
    <source>
        <dbReference type="Proteomes" id="UP001474421"/>
    </source>
</evidence>
<dbReference type="GO" id="GO:0005576">
    <property type="term" value="C:extracellular region"/>
    <property type="evidence" value="ECO:0007669"/>
    <property type="project" value="UniProtKB-SubCell"/>
</dbReference>
<dbReference type="SUPFAM" id="SSF56436">
    <property type="entry name" value="C-type lectin-like"/>
    <property type="match status" value="1"/>
</dbReference>
<dbReference type="CDD" id="cd00037">
    <property type="entry name" value="CLECT"/>
    <property type="match status" value="1"/>
</dbReference>
<dbReference type="Pfam" id="PF00059">
    <property type="entry name" value="Lectin_C"/>
    <property type="match status" value="1"/>
</dbReference>
<keyword evidence="3" id="KW-0732">Signal</keyword>
<feature type="domain" description="C-type lectin" evidence="4">
    <location>
        <begin position="96"/>
        <end position="185"/>
    </location>
</feature>
<evidence type="ECO:0000259" key="4">
    <source>
        <dbReference type="PROSITE" id="PS50041"/>
    </source>
</evidence>
<feature type="signal peptide" evidence="3">
    <location>
        <begin position="1"/>
        <end position="21"/>
    </location>
</feature>
<accession>A0AAW1B8J5</accession>
<dbReference type="Gene3D" id="3.10.100.10">
    <property type="entry name" value="Mannose-Binding Protein A, subunit A"/>
    <property type="match status" value="1"/>
</dbReference>
<protein>
    <submittedName>
        <fullName evidence="5">C-type lectin domain family 17 member A-like</fullName>
    </submittedName>
</protein>
<keyword evidence="2" id="KW-0964">Secreted</keyword>
<comment type="caution">
    <text evidence="5">The sequence shown here is derived from an EMBL/GenBank/DDBJ whole genome shotgun (WGS) entry which is preliminary data.</text>
</comment>
<reference evidence="5 6" key="1">
    <citation type="journal article" date="2024" name="Proc. Natl. Acad. Sci. U.S.A.">
        <title>The genetic regulatory architecture and epigenomic basis for age-related changes in rattlesnake venom.</title>
        <authorList>
            <person name="Hogan M.P."/>
            <person name="Holding M.L."/>
            <person name="Nystrom G.S."/>
            <person name="Colston T.J."/>
            <person name="Bartlett D.A."/>
            <person name="Mason A.J."/>
            <person name="Ellsworth S.A."/>
            <person name="Rautsaw R.M."/>
            <person name="Lawrence K.C."/>
            <person name="Strickland J.L."/>
            <person name="He B."/>
            <person name="Fraser P."/>
            <person name="Margres M.J."/>
            <person name="Gilbert D.M."/>
            <person name="Gibbs H.L."/>
            <person name="Parkinson C.L."/>
            <person name="Rokyta D.R."/>
        </authorList>
    </citation>
    <scope>NUCLEOTIDE SEQUENCE [LARGE SCALE GENOMIC DNA]</scope>
    <source>
        <strain evidence="5">DRR0105</strain>
    </source>
</reference>